<name>A0A0J8VS71_9ENTR</name>
<protein>
    <submittedName>
        <fullName evidence="4">Peptidase M20</fullName>
    </submittedName>
</protein>
<dbReference type="PANTHER" id="PTHR43270:SF4">
    <property type="entry name" value="CARNOSINE DIPEPTIDASE 2, ISOFORM A"/>
    <property type="match status" value="1"/>
</dbReference>
<dbReference type="InterPro" id="IPR002933">
    <property type="entry name" value="Peptidase_M20"/>
</dbReference>
<comment type="caution">
    <text evidence="4">The sequence shown here is derived from an EMBL/GenBank/DDBJ whole genome shotgun (WGS) entry which is preliminary data.</text>
</comment>
<dbReference type="EMBL" id="LFEJ01000009">
    <property type="protein sequence ID" value="KMV35792.1"/>
    <property type="molecule type" value="Genomic_DNA"/>
</dbReference>
<dbReference type="OrthoDB" id="9761532at2"/>
<dbReference type="Gene3D" id="3.40.630.10">
    <property type="entry name" value="Zn peptidases"/>
    <property type="match status" value="1"/>
</dbReference>
<dbReference type="GO" id="GO:0008233">
    <property type="term" value="F:peptidase activity"/>
    <property type="evidence" value="ECO:0007669"/>
    <property type="project" value="UniProtKB-KW"/>
</dbReference>
<dbReference type="RefSeq" id="WP_048887534.1">
    <property type="nucleotide sequence ID" value="NZ_LFEJ01000009.1"/>
</dbReference>
<dbReference type="InterPro" id="IPR051458">
    <property type="entry name" value="Cyt/Met_Dipeptidase"/>
</dbReference>
<evidence type="ECO:0000256" key="2">
    <source>
        <dbReference type="ARBA" id="ARBA00022723"/>
    </source>
</evidence>
<keyword evidence="5" id="KW-1185">Reference proteome</keyword>
<dbReference type="Proteomes" id="UP000037315">
    <property type="component" value="Unassembled WGS sequence"/>
</dbReference>
<evidence type="ECO:0000313" key="5">
    <source>
        <dbReference type="Proteomes" id="UP000037315"/>
    </source>
</evidence>
<dbReference type="GO" id="GO:0046872">
    <property type="term" value="F:metal ion binding"/>
    <property type="evidence" value="ECO:0007669"/>
    <property type="project" value="UniProtKB-KW"/>
</dbReference>
<dbReference type="STRING" id="1121863.GCA_000621185_01299"/>
<gene>
    <name evidence="4" type="ORF">ACH50_05580</name>
</gene>
<dbReference type="Gene3D" id="3.30.70.360">
    <property type="match status" value="1"/>
</dbReference>
<evidence type="ECO:0000313" key="4">
    <source>
        <dbReference type="EMBL" id="KMV35792.1"/>
    </source>
</evidence>
<dbReference type="PATRIC" id="fig|1656095.3.peg.1810"/>
<keyword evidence="1" id="KW-0645">Protease</keyword>
<evidence type="ECO:0000256" key="3">
    <source>
        <dbReference type="ARBA" id="ARBA00022801"/>
    </source>
</evidence>
<reference evidence="4 5" key="1">
    <citation type="submission" date="2015-06" db="EMBL/GenBank/DDBJ databases">
        <title>Genome sequencing of Cronobacter sp. strain DJ34 isolated from petroleum contaminated sludge of Duliajan Oil Fields, Assam, India.</title>
        <authorList>
            <person name="Pal S."/>
            <person name="Banerjee T.D."/>
            <person name="Roy A."/>
            <person name="Sar P."/>
            <person name="Kazy S.K."/>
        </authorList>
    </citation>
    <scope>NUCLEOTIDE SEQUENCE [LARGE SCALE GENOMIC DNA]</scope>
    <source>
        <strain evidence="4 5">DJ34</strain>
    </source>
</reference>
<organism evidence="4 5">
    <name type="scientific">Franconibacter pulveris</name>
    <dbReference type="NCBI Taxonomy" id="435910"/>
    <lineage>
        <taxon>Bacteria</taxon>
        <taxon>Pseudomonadati</taxon>
        <taxon>Pseudomonadota</taxon>
        <taxon>Gammaproteobacteria</taxon>
        <taxon>Enterobacterales</taxon>
        <taxon>Enterobacteriaceae</taxon>
        <taxon>Franconibacter</taxon>
    </lineage>
</organism>
<dbReference type="SUPFAM" id="SSF53187">
    <property type="entry name" value="Zn-dependent exopeptidases"/>
    <property type="match status" value="1"/>
</dbReference>
<dbReference type="Pfam" id="PF01546">
    <property type="entry name" value="Peptidase_M20"/>
    <property type="match status" value="1"/>
</dbReference>
<keyword evidence="3" id="KW-0378">Hydrolase</keyword>
<sequence length="445" mass="47920">MTGLPHPALDLTLELLESLTPWRSDASDPARQRDLAAWLEQWLVDEVEARVVLPVAEQPLTSPPLVHARIDVGAAVTVVLYNRYDVAPAAPEGWEVDPFLGGVRHWPQWGDVFIARGAQKHKGPLAGMLMTVRELWQNGLLHVNLEIVLEGEQACGSATLRRYLAQASCPIPPTEAVLFPAFCEQEGGVPRVYLGFTGMTQGAVRVKGGDWGGPRSAIDASHAAWVASPAWRLVEALNAIAPAQANGVLETRPLDVEAAEWLDELAQQCNPEAQLGQNARLALNASAYEALAHLLGSAVLTISELKTASGGQDVIAPEACAAFTLRTPPGSDPQALLARLRERLMLPDLVGAELHCGESYPGMRFSAEEPGVMELLMSYQQQQARAQIWPWSPECAPASAFAPVAPAFVMGGLGSGGNACGVNEFITLKGLARFQRSLRDWLLCF</sequence>
<keyword evidence="2" id="KW-0479">Metal-binding</keyword>
<accession>A0A0J8VS71</accession>
<dbReference type="GO" id="GO:0006508">
    <property type="term" value="P:proteolysis"/>
    <property type="evidence" value="ECO:0007669"/>
    <property type="project" value="UniProtKB-KW"/>
</dbReference>
<dbReference type="AlphaFoldDB" id="A0A0J8VS71"/>
<dbReference type="PANTHER" id="PTHR43270">
    <property type="entry name" value="BETA-ALA-HIS DIPEPTIDASE"/>
    <property type="match status" value="1"/>
</dbReference>
<proteinExistence type="predicted"/>
<evidence type="ECO:0000256" key="1">
    <source>
        <dbReference type="ARBA" id="ARBA00022670"/>
    </source>
</evidence>